<accession>A0AAW0JA11</accession>
<gene>
    <name evidence="1" type="primary">ZIP4_1</name>
    <name evidence="1" type="ORF">CFP56_035612</name>
</gene>
<proteinExistence type="predicted"/>
<dbReference type="Proteomes" id="UP000237347">
    <property type="component" value="Unassembled WGS sequence"/>
</dbReference>
<keyword evidence="2" id="KW-1185">Reference proteome</keyword>
<evidence type="ECO:0000313" key="2">
    <source>
        <dbReference type="Proteomes" id="UP000237347"/>
    </source>
</evidence>
<dbReference type="EMBL" id="PKMF04000636">
    <property type="protein sequence ID" value="KAK7823372.1"/>
    <property type="molecule type" value="Genomic_DNA"/>
</dbReference>
<dbReference type="PANTHER" id="PTHR40375:SF2">
    <property type="entry name" value="SPORULATION-SPECIFIC PROTEIN 22"/>
    <property type="match status" value="1"/>
</dbReference>
<reference evidence="1 2" key="1">
    <citation type="journal article" date="2018" name="Sci. Data">
        <title>The draft genome sequence of cork oak.</title>
        <authorList>
            <person name="Ramos A.M."/>
            <person name="Usie A."/>
            <person name="Barbosa P."/>
            <person name="Barros P.M."/>
            <person name="Capote T."/>
            <person name="Chaves I."/>
            <person name="Simoes F."/>
            <person name="Abreu I."/>
            <person name="Carrasquinho I."/>
            <person name="Faro C."/>
            <person name="Guimaraes J.B."/>
            <person name="Mendonca D."/>
            <person name="Nobrega F."/>
            <person name="Rodrigues L."/>
            <person name="Saibo N.J.M."/>
            <person name="Varela M.C."/>
            <person name="Egas C."/>
            <person name="Matos J."/>
            <person name="Miguel C.M."/>
            <person name="Oliveira M.M."/>
            <person name="Ricardo C.P."/>
            <person name="Goncalves S."/>
        </authorList>
    </citation>
    <scope>NUCLEOTIDE SEQUENCE [LARGE SCALE GENOMIC DNA]</scope>
    <source>
        <strain evidence="2">cv. HL8</strain>
    </source>
</reference>
<dbReference type="InterPro" id="IPR039057">
    <property type="entry name" value="Spo22/ZIP4"/>
</dbReference>
<feature type="non-terminal residue" evidence="1">
    <location>
        <position position="1"/>
    </location>
</feature>
<protein>
    <submittedName>
        <fullName evidence="1">Tpr repeat-containing protein zip4</fullName>
    </submittedName>
</protein>
<organism evidence="1 2">
    <name type="scientific">Quercus suber</name>
    <name type="common">Cork oak</name>
    <dbReference type="NCBI Taxonomy" id="58331"/>
    <lineage>
        <taxon>Eukaryota</taxon>
        <taxon>Viridiplantae</taxon>
        <taxon>Streptophyta</taxon>
        <taxon>Embryophyta</taxon>
        <taxon>Tracheophyta</taxon>
        <taxon>Spermatophyta</taxon>
        <taxon>Magnoliopsida</taxon>
        <taxon>eudicotyledons</taxon>
        <taxon>Gunneridae</taxon>
        <taxon>Pentapetalae</taxon>
        <taxon>rosids</taxon>
        <taxon>fabids</taxon>
        <taxon>Fagales</taxon>
        <taxon>Fagaceae</taxon>
        <taxon>Quercus</taxon>
    </lineage>
</organism>
<dbReference type="AlphaFoldDB" id="A0AAW0JA11"/>
<sequence>NRLLQLSYHLWNSCVDLSNLNPKLRSSSSSSFSLDLAKLRHITANILSLAGNVSGVPSLSIKFASFYYKTGLIWHDLRHFDLAFSFFEKATNLLFNSNTAASSPPTMQQNFSSMSISPDLVLLGNSRIETSSSLCLVGLSPCFSAPITTVRSLTST</sequence>
<name>A0AAW0JA11_QUESU</name>
<dbReference type="PANTHER" id="PTHR40375">
    <property type="entry name" value="SPORULATION-SPECIFIC PROTEIN 22"/>
    <property type="match status" value="1"/>
</dbReference>
<evidence type="ECO:0000313" key="1">
    <source>
        <dbReference type="EMBL" id="KAK7823372.1"/>
    </source>
</evidence>
<comment type="caution">
    <text evidence="1">The sequence shown here is derived from an EMBL/GenBank/DDBJ whole genome shotgun (WGS) entry which is preliminary data.</text>
</comment>
<dbReference type="GO" id="GO:0090173">
    <property type="term" value="P:regulation of synaptonemal complex assembly"/>
    <property type="evidence" value="ECO:0007669"/>
    <property type="project" value="InterPro"/>
</dbReference>